<keyword evidence="2" id="KW-0812">Transmembrane</keyword>
<gene>
    <name evidence="3" type="ORF">ENR15_12990</name>
</gene>
<dbReference type="AlphaFoldDB" id="A0A7C3ZWJ9"/>
<evidence type="ECO:0000256" key="2">
    <source>
        <dbReference type="SAM" id="Phobius"/>
    </source>
</evidence>
<feature type="transmembrane region" description="Helical" evidence="2">
    <location>
        <begin position="59"/>
        <end position="79"/>
    </location>
</feature>
<feature type="compositionally biased region" description="Polar residues" evidence="1">
    <location>
        <begin position="187"/>
        <end position="197"/>
    </location>
</feature>
<protein>
    <submittedName>
        <fullName evidence="3">Uncharacterized protein</fullName>
    </submittedName>
</protein>
<accession>A0A7C3ZWJ9</accession>
<dbReference type="EMBL" id="DSPX01000129">
    <property type="protein sequence ID" value="HGG01529.1"/>
    <property type="molecule type" value="Genomic_DNA"/>
</dbReference>
<organism evidence="3">
    <name type="scientific">Planktothricoides sp. SpSt-374</name>
    <dbReference type="NCBI Taxonomy" id="2282167"/>
    <lineage>
        <taxon>Bacteria</taxon>
        <taxon>Bacillati</taxon>
        <taxon>Cyanobacteriota</taxon>
        <taxon>Cyanophyceae</taxon>
        <taxon>Oscillatoriophycideae</taxon>
        <taxon>Oscillatoriales</taxon>
        <taxon>Oscillatoriaceae</taxon>
        <taxon>Planktothricoides</taxon>
    </lineage>
</organism>
<reference evidence="3" key="1">
    <citation type="journal article" date="2020" name="mSystems">
        <title>Genome- and Community-Level Interaction Insights into Carbon Utilization and Element Cycling Functions of Hydrothermarchaeota in Hydrothermal Sediment.</title>
        <authorList>
            <person name="Zhou Z."/>
            <person name="Liu Y."/>
            <person name="Xu W."/>
            <person name="Pan J."/>
            <person name="Luo Z.H."/>
            <person name="Li M."/>
        </authorList>
    </citation>
    <scope>NUCLEOTIDE SEQUENCE [LARGE SCALE GENOMIC DNA]</scope>
    <source>
        <strain evidence="3">SpSt-374</strain>
    </source>
</reference>
<evidence type="ECO:0000313" key="3">
    <source>
        <dbReference type="EMBL" id="HGG01529.1"/>
    </source>
</evidence>
<evidence type="ECO:0000256" key="1">
    <source>
        <dbReference type="SAM" id="MobiDB-lite"/>
    </source>
</evidence>
<feature type="region of interest" description="Disordered" evidence="1">
    <location>
        <begin position="142"/>
        <end position="197"/>
    </location>
</feature>
<feature type="transmembrane region" description="Helical" evidence="2">
    <location>
        <begin position="9"/>
        <end position="28"/>
    </location>
</feature>
<sequence>MLKRLKQKPLVEIAALFGGGFGLVLILGEMPLRNALKGVGFLMIKSADEIVENLHRLTLFNGLGFVLIGVSVTLILARLRYRLRTSPSSAGAKCPVCGGRLRRVHRNLFDRAINILLPVSRHKCRDPKCGWEGLRVKPLHDEGMGDPYEETDIPSPGNLTPWRSEGHPHRQYSEEAPGERDNYKATLASTSVSEEMD</sequence>
<keyword evidence="2" id="KW-0472">Membrane</keyword>
<comment type="caution">
    <text evidence="3">The sequence shown here is derived from an EMBL/GenBank/DDBJ whole genome shotgun (WGS) entry which is preliminary data.</text>
</comment>
<keyword evidence="2" id="KW-1133">Transmembrane helix</keyword>
<proteinExistence type="predicted"/>
<feature type="compositionally biased region" description="Basic and acidic residues" evidence="1">
    <location>
        <begin position="164"/>
        <end position="183"/>
    </location>
</feature>
<name>A0A7C3ZWJ9_9CYAN</name>